<organism evidence="2 3">
    <name type="scientific">Rhizophagus irregularis</name>
    <dbReference type="NCBI Taxonomy" id="588596"/>
    <lineage>
        <taxon>Eukaryota</taxon>
        <taxon>Fungi</taxon>
        <taxon>Fungi incertae sedis</taxon>
        <taxon>Mucoromycota</taxon>
        <taxon>Glomeromycotina</taxon>
        <taxon>Glomeromycetes</taxon>
        <taxon>Glomerales</taxon>
        <taxon>Glomeraceae</taxon>
        <taxon>Rhizophagus</taxon>
    </lineage>
</organism>
<feature type="region of interest" description="Disordered" evidence="1">
    <location>
        <begin position="72"/>
        <end position="91"/>
    </location>
</feature>
<dbReference type="Proteomes" id="UP000684084">
    <property type="component" value="Unassembled WGS sequence"/>
</dbReference>
<reference evidence="2" key="1">
    <citation type="submission" date="2020-05" db="EMBL/GenBank/DDBJ databases">
        <authorList>
            <person name="Rincon C."/>
            <person name="Sanders R I."/>
            <person name="Robbins C."/>
            <person name="Chaturvedi A."/>
        </authorList>
    </citation>
    <scope>NUCLEOTIDE SEQUENCE</scope>
    <source>
        <strain evidence="2">CHB12</strain>
    </source>
</reference>
<evidence type="ECO:0000313" key="2">
    <source>
        <dbReference type="EMBL" id="CAB5290591.1"/>
    </source>
</evidence>
<proteinExistence type="predicted"/>
<gene>
    <name evidence="2" type="ORF">CHRIB12_LOCUS39</name>
</gene>
<dbReference type="OrthoDB" id="2418802at2759"/>
<accession>A0A916DY97</accession>
<sequence length="91" mass="10667">MEPLYVYLQDSSLNFWPPNIPENLIDNLFPESLLVANTYDAYEFTINKIEQMARRQPNVPIINPTIHSQRMPIINKATRSRKNKNSKFDAM</sequence>
<protein>
    <submittedName>
        <fullName evidence="2">Uncharacterized protein</fullName>
    </submittedName>
</protein>
<dbReference type="EMBL" id="CAGKOT010000001">
    <property type="protein sequence ID" value="CAB5290591.1"/>
    <property type="molecule type" value="Genomic_DNA"/>
</dbReference>
<evidence type="ECO:0000313" key="3">
    <source>
        <dbReference type="Proteomes" id="UP000684084"/>
    </source>
</evidence>
<comment type="caution">
    <text evidence="2">The sequence shown here is derived from an EMBL/GenBank/DDBJ whole genome shotgun (WGS) entry which is preliminary data.</text>
</comment>
<evidence type="ECO:0000256" key="1">
    <source>
        <dbReference type="SAM" id="MobiDB-lite"/>
    </source>
</evidence>
<dbReference type="AlphaFoldDB" id="A0A916DY97"/>
<name>A0A916DY97_9GLOM</name>